<accession>A0A8E2DI58</accession>
<dbReference type="Proteomes" id="UP000250043">
    <property type="component" value="Unassembled WGS sequence"/>
</dbReference>
<dbReference type="EMBL" id="KV722472">
    <property type="protein sequence ID" value="OCH87822.1"/>
    <property type="molecule type" value="Genomic_DNA"/>
</dbReference>
<protein>
    <submittedName>
        <fullName evidence="1">Uncharacterized protein</fullName>
    </submittedName>
</protein>
<reference evidence="1 2" key="1">
    <citation type="submission" date="2016-07" db="EMBL/GenBank/DDBJ databases">
        <title>Draft genome of the white-rot fungus Obba rivulosa 3A-2.</title>
        <authorList>
            <consortium name="DOE Joint Genome Institute"/>
            <person name="Miettinen O."/>
            <person name="Riley R."/>
            <person name="Acob R."/>
            <person name="Barry K."/>
            <person name="Cullen D."/>
            <person name="De Vries R."/>
            <person name="Hainaut M."/>
            <person name="Hatakka A."/>
            <person name="Henrissat B."/>
            <person name="Hilden K."/>
            <person name="Kuo R."/>
            <person name="Labutti K."/>
            <person name="Lipzen A."/>
            <person name="Makela M.R."/>
            <person name="Sandor L."/>
            <person name="Spatafora J.W."/>
            <person name="Grigoriev I.V."/>
            <person name="Hibbett D.S."/>
        </authorList>
    </citation>
    <scope>NUCLEOTIDE SEQUENCE [LARGE SCALE GENOMIC DNA]</scope>
    <source>
        <strain evidence="1 2">3A-2</strain>
    </source>
</reference>
<gene>
    <name evidence="1" type="ORF">OBBRIDRAFT_132331</name>
</gene>
<evidence type="ECO:0000313" key="1">
    <source>
        <dbReference type="EMBL" id="OCH87822.1"/>
    </source>
</evidence>
<proteinExistence type="predicted"/>
<sequence>MLCPSLAPMQCASWSPRMLAGASSRAISCVKPIVEPLPPRMTLRDDRRAVQTLAQKSMCRRSFQWNVRNRSPLVGGLRIVAMLGAVSSAGCRGGSPNSTCVYLVHGMRL</sequence>
<keyword evidence="2" id="KW-1185">Reference proteome</keyword>
<dbReference type="AlphaFoldDB" id="A0A8E2DI58"/>
<organism evidence="1 2">
    <name type="scientific">Obba rivulosa</name>
    <dbReference type="NCBI Taxonomy" id="1052685"/>
    <lineage>
        <taxon>Eukaryota</taxon>
        <taxon>Fungi</taxon>
        <taxon>Dikarya</taxon>
        <taxon>Basidiomycota</taxon>
        <taxon>Agaricomycotina</taxon>
        <taxon>Agaricomycetes</taxon>
        <taxon>Polyporales</taxon>
        <taxon>Gelatoporiaceae</taxon>
        <taxon>Obba</taxon>
    </lineage>
</organism>
<name>A0A8E2DI58_9APHY</name>
<evidence type="ECO:0000313" key="2">
    <source>
        <dbReference type="Proteomes" id="UP000250043"/>
    </source>
</evidence>